<dbReference type="InterPro" id="IPR044876">
    <property type="entry name" value="HRDC_dom_sf"/>
</dbReference>
<organism evidence="3 4">
    <name type="scientific">Deinococcus aquaticus</name>
    <dbReference type="NCBI Taxonomy" id="328692"/>
    <lineage>
        <taxon>Bacteria</taxon>
        <taxon>Thermotogati</taxon>
        <taxon>Deinococcota</taxon>
        <taxon>Deinococci</taxon>
        <taxon>Deinococcales</taxon>
        <taxon>Deinococcaceae</taxon>
        <taxon>Deinococcus</taxon>
    </lineage>
</organism>
<dbReference type="SUPFAM" id="SSF47819">
    <property type="entry name" value="HRDC-like"/>
    <property type="match status" value="1"/>
</dbReference>
<dbReference type="Proteomes" id="UP001217044">
    <property type="component" value="Chromosome"/>
</dbReference>
<feature type="compositionally biased region" description="Low complexity" evidence="1">
    <location>
        <begin position="265"/>
        <end position="290"/>
    </location>
</feature>
<gene>
    <name evidence="3" type="ORF">M8445_07045</name>
</gene>
<reference evidence="3 4" key="1">
    <citation type="submission" date="2022-12" db="EMBL/GenBank/DDBJ databases">
        <title>Genome Sequence of Deinococcus aquaticus Type Strain PB314.</title>
        <authorList>
            <person name="Albert C."/>
            <person name="Hill J."/>
            <person name="Boren L."/>
            <person name="Scholz-Ng S."/>
            <person name="Fatema N."/>
            <person name="Grosso R."/>
            <person name="Soboslay E."/>
            <person name="Tuohy J."/>
        </authorList>
    </citation>
    <scope>NUCLEOTIDE SEQUENCE [LARGE SCALE GENOMIC DNA]</scope>
    <source>
        <strain evidence="3 4">PB-314</strain>
    </source>
</reference>
<evidence type="ECO:0000313" key="4">
    <source>
        <dbReference type="Proteomes" id="UP001217044"/>
    </source>
</evidence>
<dbReference type="EMBL" id="CP115165">
    <property type="protein sequence ID" value="WDA59950.1"/>
    <property type="molecule type" value="Genomic_DNA"/>
</dbReference>
<dbReference type="Pfam" id="PF00570">
    <property type="entry name" value="HRDC"/>
    <property type="match status" value="1"/>
</dbReference>
<dbReference type="RefSeq" id="WP_273990646.1">
    <property type="nucleotide sequence ID" value="NZ_BAABQT010000009.1"/>
</dbReference>
<dbReference type="InterPro" id="IPR002121">
    <property type="entry name" value="HRDC_dom"/>
</dbReference>
<feature type="region of interest" description="Disordered" evidence="1">
    <location>
        <begin position="470"/>
        <end position="604"/>
    </location>
</feature>
<feature type="compositionally biased region" description="Basic and acidic residues" evidence="1">
    <location>
        <begin position="310"/>
        <end position="366"/>
    </location>
</feature>
<evidence type="ECO:0000256" key="1">
    <source>
        <dbReference type="SAM" id="MobiDB-lite"/>
    </source>
</evidence>
<dbReference type="SMART" id="SM00341">
    <property type="entry name" value="HRDC"/>
    <property type="match status" value="1"/>
</dbReference>
<evidence type="ECO:0000259" key="2">
    <source>
        <dbReference type="PROSITE" id="PS50967"/>
    </source>
</evidence>
<feature type="region of interest" description="Disordered" evidence="1">
    <location>
        <begin position="265"/>
        <end position="452"/>
    </location>
</feature>
<dbReference type="PROSITE" id="PS50967">
    <property type="entry name" value="HRDC"/>
    <property type="match status" value="1"/>
</dbReference>
<feature type="domain" description="HRDC" evidence="2">
    <location>
        <begin position="604"/>
        <end position="676"/>
    </location>
</feature>
<protein>
    <submittedName>
        <fullName evidence="3">HRDC domain-containing protein</fullName>
    </submittedName>
</protein>
<feature type="compositionally biased region" description="Polar residues" evidence="1">
    <location>
        <begin position="434"/>
        <end position="451"/>
    </location>
</feature>
<evidence type="ECO:0000313" key="3">
    <source>
        <dbReference type="EMBL" id="WDA59950.1"/>
    </source>
</evidence>
<feature type="compositionally biased region" description="Basic and acidic residues" evidence="1">
    <location>
        <begin position="390"/>
        <end position="413"/>
    </location>
</feature>
<feature type="compositionally biased region" description="Basic and acidic residues" evidence="1">
    <location>
        <begin position="537"/>
        <end position="576"/>
    </location>
</feature>
<keyword evidence="4" id="KW-1185">Reference proteome</keyword>
<sequence length="676" mass="70688">MTDAPASLRPDARLVRLHAERGDPQARLAGALAALEGADWGLLLRDHAALARQLAAQLGSGTLRVDPRVRFNRDALADAGLAAATLDADWRGARAVWLMEPSADDLDRARRAGVPVMADATLAPGGDWLRRGAALVVYRDSVTLTGHGDAPLTALFGPASCPDVVGAPPSDLSVSLALRDAATLPLRLARAARTTAQLAERLGGAAQPAGPTALLLAPDAVADTTAPSGGVLAAARSVSGGVLVTPGLEDLSVTLALLQGEAAQQGASHSSSQQGASQQGAGAAPTGQGQVSQESAAPRDPEAAQGDAGRGGRGEERREFRSGRRDRPDRGGDRFSRGRRDEFRREGRPDERSEGRAADGRSDSAARDSATQDTAPRDGAARDLPQSDAPLREDARPQGRPADRPGERGRDRSGAAQPERVTFEAPAHAGPAQVNPTQFNSIQDNPVQDNPVQAVLDRPAAPVTPAAVAPALDSAPEETWEPEIVFSDSPSSTPEIAPAPLPAPISTGSADAPVEAERPDVQTAGMSGSEATGLEAPRTEGRGGRGRSEGRNEGRGAGRGEGRPDRGAGRPVRDRQPLPVADVTPVLLTPDLPGGREDPAADLSDEQAEVYARLRDWRNAEAKRQEISRFIVASNATLAEIARRVPYTEADLHEVRGMGPERLRKYGEKILEIVRG</sequence>
<proteinExistence type="predicted"/>
<dbReference type="Gene3D" id="1.10.150.80">
    <property type="entry name" value="HRDC domain"/>
    <property type="match status" value="1"/>
</dbReference>
<name>A0ABY7V4A5_9DEIO</name>
<accession>A0ABY7V4A5</accession>
<dbReference type="InterPro" id="IPR010997">
    <property type="entry name" value="HRDC-like_sf"/>
</dbReference>